<evidence type="ECO:0000313" key="4">
    <source>
        <dbReference type="Proteomes" id="UP000590218"/>
    </source>
</evidence>
<dbReference type="EMBL" id="JACARL010000085">
    <property type="protein sequence ID" value="NWE83485.1"/>
    <property type="molecule type" value="Genomic_DNA"/>
</dbReference>
<sequence>MKTVEEFCESVFYGEFGFTSYGGRLGGSDFYAAFALESDGAFSMR</sequence>
<dbReference type="Proteomes" id="UP000563268">
    <property type="component" value="Unassembled WGS sequence"/>
</dbReference>
<evidence type="ECO:0000313" key="3">
    <source>
        <dbReference type="Proteomes" id="UP000563268"/>
    </source>
</evidence>
<evidence type="ECO:0000313" key="2">
    <source>
        <dbReference type="EMBL" id="NWE83485.1"/>
    </source>
</evidence>
<name>A0A7Y8KD52_9PSED</name>
<gene>
    <name evidence="1" type="ORF">HX788_09920</name>
    <name evidence="2" type="ORF">HX795_15375</name>
</gene>
<accession>A0A7Y8KD52</accession>
<dbReference type="RefSeq" id="WP_176991870.1">
    <property type="nucleotide sequence ID" value="NZ_JACARL010000085.1"/>
</dbReference>
<dbReference type="Proteomes" id="UP000590218">
    <property type="component" value="Unassembled WGS sequence"/>
</dbReference>
<reference evidence="3 4" key="1">
    <citation type="submission" date="2020-04" db="EMBL/GenBank/DDBJ databases">
        <title>Molecular characterization of pseudomonads from Agaricus bisporus reveal novel blotch 2 pathogens in Western Europe.</title>
        <authorList>
            <person name="Taparia T."/>
            <person name="Krijger M."/>
            <person name="Haynes E."/>
            <person name="Elpinstone J.G."/>
            <person name="Noble R."/>
            <person name="Van Der Wolf J."/>
        </authorList>
    </citation>
    <scope>NUCLEOTIDE SEQUENCE [LARGE SCALE GENOMIC DNA]</scope>
    <source>
        <strain evidence="2 4">K6002</strain>
        <strain evidence="1 3">K7002</strain>
    </source>
</reference>
<dbReference type="EMBL" id="JACARM010000022">
    <property type="protein sequence ID" value="NWE07412.1"/>
    <property type="molecule type" value="Genomic_DNA"/>
</dbReference>
<organism evidence="2 4">
    <name type="scientific">Pseudomonas edaphica</name>
    <dbReference type="NCBI Taxonomy" id="2006980"/>
    <lineage>
        <taxon>Bacteria</taxon>
        <taxon>Pseudomonadati</taxon>
        <taxon>Pseudomonadota</taxon>
        <taxon>Gammaproteobacteria</taxon>
        <taxon>Pseudomonadales</taxon>
        <taxon>Pseudomonadaceae</taxon>
        <taxon>Pseudomonas</taxon>
    </lineage>
</organism>
<comment type="caution">
    <text evidence="2">The sequence shown here is derived from an EMBL/GenBank/DDBJ whole genome shotgun (WGS) entry which is preliminary data.</text>
</comment>
<proteinExistence type="predicted"/>
<evidence type="ECO:0000313" key="1">
    <source>
        <dbReference type="EMBL" id="NWE07412.1"/>
    </source>
</evidence>
<protein>
    <submittedName>
        <fullName evidence="2">Uncharacterized protein</fullName>
    </submittedName>
</protein>
<dbReference type="AlphaFoldDB" id="A0A7Y8KD52"/>